<dbReference type="GeneID" id="27710112"/>
<protein>
    <recommendedName>
        <fullName evidence="4">Heterokaryon incompatibility domain-containing protein</fullName>
    </recommendedName>
</protein>
<dbReference type="EMBL" id="KN848068">
    <property type="protein sequence ID" value="KIX99730.1"/>
    <property type="molecule type" value="Genomic_DNA"/>
</dbReference>
<feature type="region of interest" description="Disordered" evidence="1">
    <location>
        <begin position="140"/>
        <end position="161"/>
    </location>
</feature>
<dbReference type="STRING" id="1442371.A0A0D2HCW2"/>
<dbReference type="Proteomes" id="UP000053411">
    <property type="component" value="Unassembled WGS sequence"/>
</dbReference>
<dbReference type="VEuPathDB" id="FungiDB:Z520_04366"/>
<name>A0A0D2HCW2_9EURO</name>
<dbReference type="PANTHER" id="PTHR24148">
    <property type="entry name" value="ANKYRIN REPEAT DOMAIN-CONTAINING PROTEIN 39 HOMOLOG-RELATED"/>
    <property type="match status" value="1"/>
</dbReference>
<evidence type="ECO:0008006" key="4">
    <source>
        <dbReference type="Google" id="ProtNLM"/>
    </source>
</evidence>
<dbReference type="InterPro" id="IPR052895">
    <property type="entry name" value="HetReg/Transcr_Mod"/>
</dbReference>
<organism evidence="2 3">
    <name type="scientific">Fonsecaea multimorphosa CBS 102226</name>
    <dbReference type="NCBI Taxonomy" id="1442371"/>
    <lineage>
        <taxon>Eukaryota</taxon>
        <taxon>Fungi</taxon>
        <taxon>Dikarya</taxon>
        <taxon>Ascomycota</taxon>
        <taxon>Pezizomycotina</taxon>
        <taxon>Eurotiomycetes</taxon>
        <taxon>Chaetothyriomycetidae</taxon>
        <taxon>Chaetothyriales</taxon>
        <taxon>Herpotrichiellaceae</taxon>
        <taxon>Fonsecaea</taxon>
    </lineage>
</organism>
<reference evidence="2 3" key="1">
    <citation type="submission" date="2015-01" db="EMBL/GenBank/DDBJ databases">
        <title>The Genome Sequence of Fonsecaea multimorphosa CBS 102226.</title>
        <authorList>
            <consortium name="The Broad Institute Genomics Platform"/>
            <person name="Cuomo C."/>
            <person name="de Hoog S."/>
            <person name="Gorbushina A."/>
            <person name="Stielow B."/>
            <person name="Teixiera M."/>
            <person name="Abouelleil A."/>
            <person name="Chapman S.B."/>
            <person name="Priest M."/>
            <person name="Young S.K."/>
            <person name="Wortman J."/>
            <person name="Nusbaum C."/>
            <person name="Birren B."/>
        </authorList>
    </citation>
    <scope>NUCLEOTIDE SEQUENCE [LARGE SCALE GENOMIC DNA]</scope>
    <source>
        <strain evidence="2 3">CBS 102226</strain>
    </source>
</reference>
<keyword evidence="3" id="KW-1185">Reference proteome</keyword>
<sequence length="306" mass="34504">MHCTHTSKCLDIVCRPWAPRTNTGTGHGSQYGTWRKSDKLPSWIRQVNHLPFGTDSTTGRRNGDLFIGHPNQPYYATALGSAAMPIFGYVTESGKREFNGSMTVSGFVVGVINKISSRSQGGTLPADWIKLFKCQQDDDGYDENDEMNDDDDNESDKTDSVPNHLWRTLVADRGPGGTSAPLWYHQACRYWLGEYSDVDITTDMIRDKKLPSMALEFIQRVRSVIWNRTLFTITDSENRQLFGLGPPNAKEVHSICVLHACSVPVVLRQVGGHWRLVGECFVYGMMDGEAMQVKKYVERTQEFVLR</sequence>
<dbReference type="PANTHER" id="PTHR24148:SF64">
    <property type="entry name" value="HETEROKARYON INCOMPATIBILITY DOMAIN-CONTAINING PROTEIN"/>
    <property type="match status" value="1"/>
</dbReference>
<proteinExistence type="predicted"/>
<dbReference type="AlphaFoldDB" id="A0A0D2HCW2"/>
<feature type="compositionally biased region" description="Acidic residues" evidence="1">
    <location>
        <begin position="140"/>
        <end position="154"/>
    </location>
</feature>
<accession>A0A0D2HCW2</accession>
<evidence type="ECO:0000256" key="1">
    <source>
        <dbReference type="SAM" id="MobiDB-lite"/>
    </source>
</evidence>
<evidence type="ECO:0000313" key="2">
    <source>
        <dbReference type="EMBL" id="KIX99730.1"/>
    </source>
</evidence>
<evidence type="ECO:0000313" key="3">
    <source>
        <dbReference type="Proteomes" id="UP000053411"/>
    </source>
</evidence>
<dbReference type="OrthoDB" id="4161816at2759"/>
<dbReference type="RefSeq" id="XP_016633853.1">
    <property type="nucleotide sequence ID" value="XM_016774873.1"/>
</dbReference>
<gene>
    <name evidence="2" type="ORF">Z520_04366</name>
</gene>